<dbReference type="InterPro" id="IPR050622">
    <property type="entry name" value="CPA3_antiporter_subunitB"/>
</dbReference>
<evidence type="ECO:0000256" key="4">
    <source>
        <dbReference type="ARBA" id="ARBA00022692"/>
    </source>
</evidence>
<name>A0ABW6WAA7_9ACTN</name>
<gene>
    <name evidence="9" type="ORF">ACFY35_12435</name>
</gene>
<comment type="caution">
    <text evidence="9">The sequence shown here is derived from an EMBL/GenBank/DDBJ whole genome shotgun (WGS) entry which is preliminary data.</text>
</comment>
<evidence type="ECO:0000256" key="1">
    <source>
        <dbReference type="ARBA" id="ARBA00004651"/>
    </source>
</evidence>
<comment type="similarity">
    <text evidence="2">Belongs to the CPA3 antiporters (TC 2.A.63) subunit B family.</text>
</comment>
<comment type="subcellular location">
    <subcellularLocation>
        <location evidence="1">Cell membrane</location>
        <topology evidence="1">Multi-pass membrane protein</topology>
    </subcellularLocation>
</comment>
<dbReference type="Proteomes" id="UP001602245">
    <property type="component" value="Unassembled WGS sequence"/>
</dbReference>
<dbReference type="InterPro" id="IPR007182">
    <property type="entry name" value="MnhB"/>
</dbReference>
<evidence type="ECO:0000313" key="9">
    <source>
        <dbReference type="EMBL" id="MFF5290246.1"/>
    </source>
</evidence>
<evidence type="ECO:0000256" key="3">
    <source>
        <dbReference type="ARBA" id="ARBA00022475"/>
    </source>
</evidence>
<evidence type="ECO:0000256" key="6">
    <source>
        <dbReference type="ARBA" id="ARBA00023136"/>
    </source>
</evidence>
<dbReference type="PANTHER" id="PTHR33932:SF4">
    <property type="entry name" value="NA(+)_H(+) ANTIPORTER SUBUNIT B"/>
    <property type="match status" value="1"/>
</dbReference>
<evidence type="ECO:0000259" key="8">
    <source>
        <dbReference type="Pfam" id="PF04039"/>
    </source>
</evidence>
<feature type="domain" description="Na+/H+ antiporter MnhB subunit-related protein" evidence="8">
    <location>
        <begin position="108"/>
        <end position="221"/>
    </location>
</feature>
<feature type="transmembrane region" description="Helical" evidence="7">
    <location>
        <begin position="207"/>
        <end position="228"/>
    </location>
</feature>
<sequence length="238" mass="24936">MSRRARQAVFGTGAAVLAVLFALAAAGLPPFGGDQHPYRDRAVAAALHQATANVVASLTFDLRGLDTLGEEMILLGSVVGAVALLRPRPDEKPHADDKTSRPQQDAVALISYVFLPLTLLLGFDLLVHGHLTPGGGFQGGVVLATGLHLLYLSGGYDALRRLRPLAWYEWVEGLTTAAFALAGTANLVNFLPHGRVQQLFSAGTVPILNILVGFAVGAGAVVLLAQFLTQAITLEGEG</sequence>
<reference evidence="9 10" key="1">
    <citation type="submission" date="2024-10" db="EMBL/GenBank/DDBJ databases">
        <title>The Natural Products Discovery Center: Release of the First 8490 Sequenced Strains for Exploring Actinobacteria Biosynthetic Diversity.</title>
        <authorList>
            <person name="Kalkreuter E."/>
            <person name="Kautsar S.A."/>
            <person name="Yang D."/>
            <person name="Bader C.D."/>
            <person name="Teijaro C.N."/>
            <person name="Fluegel L."/>
            <person name="Davis C.M."/>
            <person name="Simpson J.R."/>
            <person name="Lauterbach L."/>
            <person name="Steele A.D."/>
            <person name="Gui C."/>
            <person name="Meng S."/>
            <person name="Li G."/>
            <person name="Viehrig K."/>
            <person name="Ye F."/>
            <person name="Su P."/>
            <person name="Kiefer A.F."/>
            <person name="Nichols A."/>
            <person name="Cepeda A.J."/>
            <person name="Yan W."/>
            <person name="Fan B."/>
            <person name="Jiang Y."/>
            <person name="Adhikari A."/>
            <person name="Zheng C.-J."/>
            <person name="Schuster L."/>
            <person name="Cowan T.M."/>
            <person name="Smanski M.J."/>
            <person name="Chevrette M.G."/>
            <person name="De Carvalho L.P.S."/>
            <person name="Shen B."/>
        </authorList>
    </citation>
    <scope>NUCLEOTIDE SEQUENCE [LARGE SCALE GENOMIC DNA]</scope>
    <source>
        <strain evidence="9 10">NPDC000087</strain>
    </source>
</reference>
<evidence type="ECO:0000256" key="7">
    <source>
        <dbReference type="SAM" id="Phobius"/>
    </source>
</evidence>
<feature type="transmembrane region" description="Helical" evidence="7">
    <location>
        <begin position="165"/>
        <end position="187"/>
    </location>
</feature>
<dbReference type="RefSeq" id="WP_020510865.1">
    <property type="nucleotide sequence ID" value="NZ_JBIAZU010000002.1"/>
</dbReference>
<keyword evidence="4 7" id="KW-0812">Transmembrane</keyword>
<keyword evidence="3" id="KW-1003">Cell membrane</keyword>
<dbReference type="Pfam" id="PF04039">
    <property type="entry name" value="MnhB"/>
    <property type="match status" value="1"/>
</dbReference>
<dbReference type="EMBL" id="JBIAZU010000002">
    <property type="protein sequence ID" value="MFF5290246.1"/>
    <property type="molecule type" value="Genomic_DNA"/>
</dbReference>
<evidence type="ECO:0000256" key="2">
    <source>
        <dbReference type="ARBA" id="ARBA00009425"/>
    </source>
</evidence>
<feature type="transmembrane region" description="Helical" evidence="7">
    <location>
        <begin position="135"/>
        <end position="153"/>
    </location>
</feature>
<proteinExistence type="inferred from homology"/>
<accession>A0ABW6WAA7</accession>
<evidence type="ECO:0000313" key="10">
    <source>
        <dbReference type="Proteomes" id="UP001602245"/>
    </source>
</evidence>
<keyword evidence="6 7" id="KW-0472">Membrane</keyword>
<evidence type="ECO:0000256" key="5">
    <source>
        <dbReference type="ARBA" id="ARBA00022989"/>
    </source>
</evidence>
<keyword evidence="10" id="KW-1185">Reference proteome</keyword>
<organism evidence="9 10">
    <name type="scientific">Paractinoplanes globisporus</name>
    <dbReference type="NCBI Taxonomy" id="113565"/>
    <lineage>
        <taxon>Bacteria</taxon>
        <taxon>Bacillati</taxon>
        <taxon>Actinomycetota</taxon>
        <taxon>Actinomycetes</taxon>
        <taxon>Micromonosporales</taxon>
        <taxon>Micromonosporaceae</taxon>
        <taxon>Paractinoplanes</taxon>
    </lineage>
</organism>
<dbReference type="PANTHER" id="PTHR33932">
    <property type="entry name" value="NA(+)/H(+) ANTIPORTER SUBUNIT B"/>
    <property type="match status" value="1"/>
</dbReference>
<feature type="transmembrane region" description="Helical" evidence="7">
    <location>
        <begin position="68"/>
        <end position="85"/>
    </location>
</feature>
<feature type="transmembrane region" description="Helical" evidence="7">
    <location>
        <begin position="106"/>
        <end position="123"/>
    </location>
</feature>
<protein>
    <submittedName>
        <fullName evidence="9">MnhB domain-containing protein</fullName>
    </submittedName>
</protein>
<keyword evidence="5 7" id="KW-1133">Transmembrane helix</keyword>